<dbReference type="PANTHER" id="PTHR14136:SF17">
    <property type="entry name" value="BTB_POZ DOMAIN-CONTAINING PROTEIN KCTD9"/>
    <property type="match status" value="1"/>
</dbReference>
<gene>
    <name evidence="1" type="ORF">JCM17846_07370</name>
</gene>
<evidence type="ECO:0000313" key="1">
    <source>
        <dbReference type="EMBL" id="GER03055.1"/>
    </source>
</evidence>
<accession>A0A5A7N5Y2</accession>
<reference evidence="1 2" key="1">
    <citation type="submission" date="2019-09" db="EMBL/GenBank/DDBJ databases">
        <title>NBRP : Genome information of microbial organism related human and environment.</title>
        <authorList>
            <person name="Hattori M."/>
            <person name="Oshima K."/>
            <person name="Inaba H."/>
            <person name="Suda W."/>
            <person name="Sakamoto M."/>
            <person name="Iino T."/>
            <person name="Kitahara M."/>
            <person name="Oshida Y."/>
            <person name="Iida T."/>
            <person name="Kudo T."/>
            <person name="Itoh T."/>
            <person name="Ohkuma M."/>
        </authorList>
    </citation>
    <scope>NUCLEOTIDE SEQUENCE [LARGE SCALE GENOMIC DNA]</scope>
    <source>
        <strain evidence="1 2">Q-1</strain>
    </source>
</reference>
<dbReference type="PANTHER" id="PTHR14136">
    <property type="entry name" value="BTB_POZ DOMAIN-CONTAINING PROTEIN KCTD9"/>
    <property type="match status" value="1"/>
</dbReference>
<dbReference type="SUPFAM" id="SSF141571">
    <property type="entry name" value="Pentapeptide repeat-like"/>
    <property type="match status" value="1"/>
</dbReference>
<keyword evidence="2" id="KW-1185">Reference proteome</keyword>
<comment type="caution">
    <text evidence="1">The sequence shown here is derived from an EMBL/GenBank/DDBJ whole genome shotgun (WGS) entry which is preliminary data.</text>
</comment>
<dbReference type="InterPro" id="IPR051082">
    <property type="entry name" value="Pentapeptide-BTB/POZ_domain"/>
</dbReference>
<sequence>MASSYGAHSAKFRKDLKALRKDYPPINLAGAAIGCVRLDGADLEEANLENANLSKASLVGANLKNTRLKGTILKGADLSDVRNLTEEQINQAITDEETILPDYLARGMSLSFG</sequence>
<proteinExistence type="predicted"/>
<evidence type="ECO:0000313" key="2">
    <source>
        <dbReference type="Proteomes" id="UP000324996"/>
    </source>
</evidence>
<dbReference type="Pfam" id="PF00805">
    <property type="entry name" value="Pentapeptide"/>
    <property type="match status" value="1"/>
</dbReference>
<dbReference type="Gene3D" id="2.160.20.80">
    <property type="entry name" value="E3 ubiquitin-protein ligase SopA"/>
    <property type="match status" value="1"/>
</dbReference>
<protein>
    <recommendedName>
        <fullName evidence="3">Pentapeptide repeat-containing protein</fullName>
    </recommendedName>
</protein>
<dbReference type="InterPro" id="IPR001646">
    <property type="entry name" value="5peptide_repeat"/>
</dbReference>
<evidence type="ECO:0008006" key="3">
    <source>
        <dbReference type="Google" id="ProtNLM"/>
    </source>
</evidence>
<dbReference type="Proteomes" id="UP000324996">
    <property type="component" value="Unassembled WGS sequence"/>
</dbReference>
<organism evidence="1 2">
    <name type="scientific">Iodidimonas nitroreducens</name>
    <dbReference type="NCBI Taxonomy" id="1236968"/>
    <lineage>
        <taxon>Bacteria</taxon>
        <taxon>Pseudomonadati</taxon>
        <taxon>Pseudomonadota</taxon>
        <taxon>Alphaproteobacteria</taxon>
        <taxon>Iodidimonadales</taxon>
        <taxon>Iodidimonadaceae</taxon>
        <taxon>Iodidimonas</taxon>
    </lineage>
</organism>
<dbReference type="AlphaFoldDB" id="A0A5A7N5Y2"/>
<dbReference type="EMBL" id="BKCN01000002">
    <property type="protein sequence ID" value="GER03055.1"/>
    <property type="molecule type" value="Genomic_DNA"/>
</dbReference>
<name>A0A5A7N5Y2_9PROT</name>